<organism evidence="1 2">
    <name type="scientific">Xanthomonas phage f30-Xaj</name>
    <dbReference type="NCBI Taxonomy" id="1784981"/>
    <lineage>
        <taxon>Viruses</taxon>
        <taxon>Duplodnaviria</taxon>
        <taxon>Heunggongvirae</taxon>
        <taxon>Uroviricota</taxon>
        <taxon>Caudoviricetes</taxon>
        <taxon>Autographivirales</taxon>
        <taxon>Autonotataviridae</taxon>
        <taxon>Gujervirinae</taxon>
        <taxon>Pradovirus</taxon>
        <taxon>Pradovirus f30</taxon>
    </lineage>
</organism>
<keyword evidence="2" id="KW-1185">Reference proteome</keyword>
<dbReference type="OrthoDB" id="24653at10239"/>
<sequence length="163" mass="17951">MDFEMGSGALGDGSLGMEYQLWQSAYVDGSIVVGPVGGTLVPILAVPDVVRTALAFDLNMRTYLAYTVGTGSFFHWYDTLSNSMATLPLPGSTDVCLTLDDHREVSSNTSDIIVSYSRNGQLYCRVQRERFQTEHLLTSDMQGSAIINMGMTIANRLEWRILP</sequence>
<protein>
    <submittedName>
        <fullName evidence="1">Uncharacterized protein</fullName>
    </submittedName>
</protein>
<dbReference type="EMBL" id="KU595433">
    <property type="protein sequence ID" value="AMM44710.1"/>
    <property type="molecule type" value="Genomic_DNA"/>
</dbReference>
<proteinExistence type="predicted"/>
<name>A0A127AVM0_9CAUD</name>
<dbReference type="GeneID" id="40066225"/>
<reference evidence="1 2" key="1">
    <citation type="journal article" date="2016" name="Genome Announc.">
        <title>Complete Genome Sequences of Lytic Bacteriophages of Xanthomonas arboricola pv. juglandis.</title>
        <authorList>
            <person name="Retamales J."/>
            <person name="Vasquez I."/>
            <person name="Santos L."/>
            <person name="Segovia C."/>
            <person name="Ayala M."/>
            <person name="Alvarado R."/>
            <person name="Nunez P."/>
            <person name="Santander J."/>
        </authorList>
    </citation>
    <scope>NUCLEOTIDE SEQUENCE [LARGE SCALE GENOMIC DNA]</scope>
</reference>
<dbReference type="Proteomes" id="UP000224679">
    <property type="component" value="Segment"/>
</dbReference>
<evidence type="ECO:0000313" key="1">
    <source>
        <dbReference type="EMBL" id="AMM44710.1"/>
    </source>
</evidence>
<dbReference type="RefSeq" id="YP_009276352.1">
    <property type="nucleotide sequence ID" value="NC_030937.1"/>
</dbReference>
<dbReference type="KEGG" id="vg:40066225"/>
<accession>A0A127AVM0</accession>
<evidence type="ECO:0000313" key="2">
    <source>
        <dbReference type="Proteomes" id="UP000224679"/>
    </source>
</evidence>